<evidence type="ECO:0000313" key="10">
    <source>
        <dbReference type="Proteomes" id="UP000019132"/>
    </source>
</evidence>
<feature type="region of interest" description="Disordered" evidence="7">
    <location>
        <begin position="1"/>
        <end position="28"/>
    </location>
</feature>
<dbReference type="GO" id="GO:0005436">
    <property type="term" value="F:sodium:phosphate symporter activity"/>
    <property type="evidence" value="ECO:0007669"/>
    <property type="project" value="InterPro"/>
</dbReference>
<dbReference type="STRING" id="431595.K3WKE4"/>
<protein>
    <recommendedName>
        <fullName evidence="11">Sodium-dependent phosphate transporter</fullName>
    </recommendedName>
</protein>
<organism evidence="9 10">
    <name type="scientific">Globisporangium ultimum (strain ATCC 200006 / CBS 805.95 / DAOM BR144)</name>
    <name type="common">Pythium ultimum</name>
    <dbReference type="NCBI Taxonomy" id="431595"/>
    <lineage>
        <taxon>Eukaryota</taxon>
        <taxon>Sar</taxon>
        <taxon>Stramenopiles</taxon>
        <taxon>Oomycota</taxon>
        <taxon>Peronosporomycetes</taxon>
        <taxon>Pythiales</taxon>
        <taxon>Pythiaceae</taxon>
        <taxon>Globisporangium</taxon>
    </lineage>
</organism>
<evidence type="ECO:0000256" key="6">
    <source>
        <dbReference type="ARBA" id="ARBA00023136"/>
    </source>
</evidence>
<dbReference type="Proteomes" id="UP000019132">
    <property type="component" value="Unassembled WGS sequence"/>
</dbReference>
<evidence type="ECO:0000256" key="8">
    <source>
        <dbReference type="SAM" id="Phobius"/>
    </source>
</evidence>
<evidence type="ECO:0000256" key="4">
    <source>
        <dbReference type="ARBA" id="ARBA00022692"/>
    </source>
</evidence>
<dbReference type="EnsemblProtists" id="PYU1_T005436">
    <property type="protein sequence ID" value="PYU1_T005436"/>
    <property type="gene ID" value="PYU1_G005425"/>
</dbReference>
<evidence type="ECO:0000313" key="9">
    <source>
        <dbReference type="EnsemblProtists" id="PYU1_T005436"/>
    </source>
</evidence>
<keyword evidence="3" id="KW-1003">Cell membrane</keyword>
<feature type="transmembrane region" description="Helical" evidence="8">
    <location>
        <begin position="193"/>
        <end position="215"/>
    </location>
</feature>
<evidence type="ECO:0008006" key="11">
    <source>
        <dbReference type="Google" id="ProtNLM"/>
    </source>
</evidence>
<feature type="transmembrane region" description="Helical" evidence="8">
    <location>
        <begin position="54"/>
        <end position="75"/>
    </location>
</feature>
<keyword evidence="4 8" id="KW-0812">Transmembrane</keyword>
<evidence type="ECO:0000256" key="3">
    <source>
        <dbReference type="ARBA" id="ARBA00022475"/>
    </source>
</evidence>
<name>K3WKE4_GLOUD</name>
<dbReference type="InParanoid" id="K3WKE4"/>
<dbReference type="HOGENOM" id="CLU_851216_0_0_1"/>
<dbReference type="Pfam" id="PF02690">
    <property type="entry name" value="Na_Pi_cotrans"/>
    <property type="match status" value="1"/>
</dbReference>
<dbReference type="PANTHER" id="PTHR10010">
    <property type="entry name" value="SOLUTE CARRIER FAMILY 34 SODIUM PHOSPHATE , MEMBER 2-RELATED"/>
    <property type="match status" value="1"/>
</dbReference>
<dbReference type="PANTHER" id="PTHR10010:SF46">
    <property type="entry name" value="SODIUM-DEPENDENT PHOSPHATE TRANSPORT PROTEIN 2B"/>
    <property type="match status" value="1"/>
</dbReference>
<keyword evidence="10" id="KW-1185">Reference proteome</keyword>
<feature type="compositionally biased region" description="Polar residues" evidence="7">
    <location>
        <begin position="1"/>
        <end position="14"/>
    </location>
</feature>
<feature type="transmembrane region" description="Helical" evidence="8">
    <location>
        <begin position="269"/>
        <end position="290"/>
    </location>
</feature>
<evidence type="ECO:0000256" key="1">
    <source>
        <dbReference type="ARBA" id="ARBA00004651"/>
    </source>
</evidence>
<keyword evidence="6 8" id="KW-0472">Membrane</keyword>
<evidence type="ECO:0000256" key="5">
    <source>
        <dbReference type="ARBA" id="ARBA00022989"/>
    </source>
</evidence>
<keyword evidence="5 8" id="KW-1133">Transmembrane helix</keyword>
<reference evidence="9" key="3">
    <citation type="submission" date="2015-02" db="UniProtKB">
        <authorList>
            <consortium name="EnsemblProtists"/>
        </authorList>
    </citation>
    <scope>IDENTIFICATION</scope>
    <source>
        <strain evidence="9">DAOM BR144</strain>
    </source>
</reference>
<dbReference type="eggNOG" id="ENOG502QQ3I">
    <property type="taxonomic scope" value="Eukaryota"/>
</dbReference>
<accession>K3WKE4</accession>
<feature type="transmembrane region" description="Helical" evidence="8">
    <location>
        <begin position="101"/>
        <end position="125"/>
    </location>
</feature>
<dbReference type="GO" id="GO:0005886">
    <property type="term" value="C:plasma membrane"/>
    <property type="evidence" value="ECO:0007669"/>
    <property type="project" value="UniProtKB-SubCell"/>
</dbReference>
<dbReference type="GO" id="GO:0044341">
    <property type="term" value="P:sodium-dependent phosphate transport"/>
    <property type="evidence" value="ECO:0007669"/>
    <property type="project" value="InterPro"/>
</dbReference>
<dbReference type="VEuPathDB" id="FungiDB:PYU1_G005425"/>
<feature type="transmembrane region" description="Helical" evidence="8">
    <location>
        <begin position="137"/>
        <end position="158"/>
    </location>
</feature>
<dbReference type="EMBL" id="GL376633">
    <property type="status" value="NOT_ANNOTATED_CDS"/>
    <property type="molecule type" value="Genomic_DNA"/>
</dbReference>
<dbReference type="AlphaFoldDB" id="K3WKE4"/>
<reference evidence="10" key="1">
    <citation type="journal article" date="2010" name="Genome Biol.">
        <title>Genome sequence of the necrotrophic plant pathogen Pythium ultimum reveals original pathogenicity mechanisms and effector repertoire.</title>
        <authorList>
            <person name="Levesque C.A."/>
            <person name="Brouwer H."/>
            <person name="Cano L."/>
            <person name="Hamilton J.P."/>
            <person name="Holt C."/>
            <person name="Huitema E."/>
            <person name="Raffaele S."/>
            <person name="Robideau G.P."/>
            <person name="Thines M."/>
            <person name="Win J."/>
            <person name="Zerillo M.M."/>
            <person name="Beakes G.W."/>
            <person name="Boore J.L."/>
            <person name="Busam D."/>
            <person name="Dumas B."/>
            <person name="Ferriera S."/>
            <person name="Fuerstenberg S.I."/>
            <person name="Gachon C.M."/>
            <person name="Gaulin E."/>
            <person name="Govers F."/>
            <person name="Grenville-Briggs L."/>
            <person name="Horner N."/>
            <person name="Hostetler J."/>
            <person name="Jiang R.H."/>
            <person name="Johnson J."/>
            <person name="Krajaejun T."/>
            <person name="Lin H."/>
            <person name="Meijer H.J."/>
            <person name="Moore B."/>
            <person name="Morris P."/>
            <person name="Phuntmart V."/>
            <person name="Puiu D."/>
            <person name="Shetty J."/>
            <person name="Stajich J.E."/>
            <person name="Tripathy S."/>
            <person name="Wawra S."/>
            <person name="van West P."/>
            <person name="Whitty B.R."/>
            <person name="Coutinho P.M."/>
            <person name="Henrissat B."/>
            <person name="Martin F."/>
            <person name="Thomas P.D."/>
            <person name="Tyler B.M."/>
            <person name="De Vries R.P."/>
            <person name="Kamoun S."/>
            <person name="Yandell M."/>
            <person name="Tisserat N."/>
            <person name="Buell C.R."/>
        </authorList>
    </citation>
    <scope>NUCLEOTIDE SEQUENCE</scope>
    <source>
        <strain evidence="10">DAOM:BR144</strain>
    </source>
</reference>
<feature type="transmembrane region" description="Helical" evidence="8">
    <location>
        <begin position="227"/>
        <end position="249"/>
    </location>
</feature>
<sequence>MSLTAKPETPTTAYDTIRSPGTGVDTKHTLQGDDAVEEEEEYKKKTTAQKIRSGVIYTVLSLASLYFFMVAVKLIGDGFTLALGCDTKGAFDFANNPVAGLMIGTVATALLHSSGTVTSIIVALVGAGGMTIRQGVYVIMGANVGTCVTCIMVAFGQVGDRTRFQRAMAAATVHDMYNIWSVFVMFPIEADSVAIALVHFWFNVFGIFLFYPIPITRKPILGWARSLAFFSASWPFSAVVFLIVLFLAAPGVLLGLVYMCTASSTAVQVFGWILAAVSVIVLAGLIFWYIKKGGREMWYAFLERKRNAREAQIEESKLAEGDRPSAV</sequence>
<evidence type="ECO:0000256" key="7">
    <source>
        <dbReference type="SAM" id="MobiDB-lite"/>
    </source>
</evidence>
<dbReference type="NCBIfam" id="NF037997">
    <property type="entry name" value="Na_Pi_symport"/>
    <property type="match status" value="1"/>
</dbReference>
<reference evidence="10" key="2">
    <citation type="submission" date="2010-04" db="EMBL/GenBank/DDBJ databases">
        <authorList>
            <person name="Buell R."/>
            <person name="Hamilton J."/>
            <person name="Hostetler J."/>
        </authorList>
    </citation>
    <scope>NUCLEOTIDE SEQUENCE [LARGE SCALE GENOMIC DNA]</scope>
    <source>
        <strain evidence="10">DAOM:BR144</strain>
    </source>
</reference>
<comment type="subcellular location">
    <subcellularLocation>
        <location evidence="1">Cell membrane</location>
        <topology evidence="1">Multi-pass membrane protein</topology>
    </subcellularLocation>
</comment>
<comment type="similarity">
    <text evidence="2">Belongs to the SLC34A transporter family.</text>
</comment>
<evidence type="ECO:0000256" key="2">
    <source>
        <dbReference type="ARBA" id="ARBA00005808"/>
    </source>
</evidence>
<proteinExistence type="inferred from homology"/>
<dbReference type="InterPro" id="IPR003841">
    <property type="entry name" value="Na/Pi_transpt"/>
</dbReference>